<evidence type="ECO:0000313" key="2">
    <source>
        <dbReference type="Proteomes" id="UP001597417"/>
    </source>
</evidence>
<dbReference type="EMBL" id="JBHUKR010000007">
    <property type="protein sequence ID" value="MFD2418252.1"/>
    <property type="molecule type" value="Genomic_DNA"/>
</dbReference>
<dbReference type="Proteomes" id="UP001597417">
    <property type="component" value="Unassembled WGS sequence"/>
</dbReference>
<name>A0ABW5FWT7_9PSEU</name>
<reference evidence="2" key="1">
    <citation type="journal article" date="2019" name="Int. J. Syst. Evol. Microbiol.">
        <title>The Global Catalogue of Microorganisms (GCM) 10K type strain sequencing project: providing services to taxonomists for standard genome sequencing and annotation.</title>
        <authorList>
            <consortium name="The Broad Institute Genomics Platform"/>
            <consortium name="The Broad Institute Genome Sequencing Center for Infectious Disease"/>
            <person name="Wu L."/>
            <person name="Ma J."/>
        </authorList>
    </citation>
    <scope>NUCLEOTIDE SEQUENCE [LARGE SCALE GENOMIC DNA]</scope>
    <source>
        <strain evidence="2">CGMCC 4.7645</strain>
    </source>
</reference>
<protein>
    <submittedName>
        <fullName evidence="1">Uncharacterized protein</fullName>
    </submittedName>
</protein>
<keyword evidence="2" id="KW-1185">Reference proteome</keyword>
<organism evidence="1 2">
    <name type="scientific">Amycolatopsis pigmentata</name>
    <dbReference type="NCBI Taxonomy" id="450801"/>
    <lineage>
        <taxon>Bacteria</taxon>
        <taxon>Bacillati</taxon>
        <taxon>Actinomycetota</taxon>
        <taxon>Actinomycetes</taxon>
        <taxon>Pseudonocardiales</taxon>
        <taxon>Pseudonocardiaceae</taxon>
        <taxon>Amycolatopsis</taxon>
    </lineage>
</organism>
<sequence length="201" mass="21652">MQRRRCEACGAELSHFAVARLEHAVHLAHDPSERGAALALLARATGETGNADAFDHAITAHRDLLDRHAGDSMLFNPFTFHEIHLRGLIATGRARKAALLIQDNPPASTAPAPQWHVIERVTAGHALLAADDVSGAEEALRSALLAAETHRLPHRIQRIVRIARDANLRPLATEAEAALTGACAFLALHHQAARSPYPSDS</sequence>
<dbReference type="RefSeq" id="WP_378266201.1">
    <property type="nucleotide sequence ID" value="NZ_JBHUKR010000007.1"/>
</dbReference>
<comment type="caution">
    <text evidence="1">The sequence shown here is derived from an EMBL/GenBank/DDBJ whole genome shotgun (WGS) entry which is preliminary data.</text>
</comment>
<accession>A0ABW5FWT7</accession>
<proteinExistence type="predicted"/>
<evidence type="ECO:0000313" key="1">
    <source>
        <dbReference type="EMBL" id="MFD2418252.1"/>
    </source>
</evidence>
<gene>
    <name evidence="1" type="ORF">ACFSXZ_18170</name>
</gene>